<evidence type="ECO:0000313" key="5">
    <source>
        <dbReference type="Proteomes" id="UP000001556"/>
    </source>
</evidence>
<dbReference type="KEGG" id="drm:Dred_0460"/>
<dbReference type="Proteomes" id="UP000001556">
    <property type="component" value="Chromosome"/>
</dbReference>
<dbReference type="OrthoDB" id="308800at2"/>
<feature type="transmembrane region" description="Helical" evidence="2">
    <location>
        <begin position="31"/>
        <end position="51"/>
    </location>
</feature>
<keyword evidence="2" id="KW-0472">Membrane</keyword>
<keyword evidence="5" id="KW-1185">Reference proteome</keyword>
<feature type="domain" description="LysM" evidence="3">
    <location>
        <begin position="106"/>
        <end position="151"/>
    </location>
</feature>
<gene>
    <name evidence="4" type="ordered locus">Dred_0460</name>
</gene>
<dbReference type="Pfam" id="PF01476">
    <property type="entry name" value="LysM"/>
    <property type="match status" value="1"/>
</dbReference>
<dbReference type="SMART" id="SM00257">
    <property type="entry name" value="LysM"/>
    <property type="match status" value="1"/>
</dbReference>
<dbReference type="EMBL" id="CP000612">
    <property type="protein sequence ID" value="ABO49006.1"/>
    <property type="molecule type" value="Genomic_DNA"/>
</dbReference>
<name>A4J1Q3_DESRM</name>
<feature type="compositionally biased region" description="Pro residues" evidence="1">
    <location>
        <begin position="86"/>
        <end position="96"/>
    </location>
</feature>
<keyword evidence="2" id="KW-1133">Transmembrane helix</keyword>
<keyword evidence="2" id="KW-0812">Transmembrane</keyword>
<evidence type="ECO:0000256" key="1">
    <source>
        <dbReference type="SAM" id="MobiDB-lite"/>
    </source>
</evidence>
<evidence type="ECO:0000313" key="4">
    <source>
        <dbReference type="EMBL" id="ABO49006.1"/>
    </source>
</evidence>
<proteinExistence type="predicted"/>
<accession>A4J1Q3</accession>
<dbReference type="RefSeq" id="WP_011876843.1">
    <property type="nucleotide sequence ID" value="NC_009253.1"/>
</dbReference>
<reference evidence="4 5" key="1">
    <citation type="submission" date="2007-03" db="EMBL/GenBank/DDBJ databases">
        <title>Complete sequence of Desulfotomaculum reducens MI-1.</title>
        <authorList>
            <consortium name="US DOE Joint Genome Institute"/>
            <person name="Copeland A."/>
            <person name="Lucas S."/>
            <person name="Lapidus A."/>
            <person name="Barry K."/>
            <person name="Detter J.C."/>
            <person name="Glavina del Rio T."/>
            <person name="Hammon N."/>
            <person name="Israni S."/>
            <person name="Dalin E."/>
            <person name="Tice H."/>
            <person name="Pitluck S."/>
            <person name="Sims D."/>
            <person name="Brettin T."/>
            <person name="Bruce D."/>
            <person name="Han C."/>
            <person name="Tapia R."/>
            <person name="Schmutz J."/>
            <person name="Larimer F."/>
            <person name="Land M."/>
            <person name="Hauser L."/>
            <person name="Kyrpides N."/>
            <person name="Kim E."/>
            <person name="Tebo B.M."/>
            <person name="Richardson P."/>
        </authorList>
    </citation>
    <scope>NUCLEOTIDE SEQUENCE [LARGE SCALE GENOMIC DNA]</scope>
    <source>
        <strain evidence="4 5">MI-1</strain>
    </source>
</reference>
<sequence length="160" mass="18238">MRKINSRSIEGKTVSQIERDLRVKKSPSIDWKLVVGGVLFVVYLCMCWFLFRQTALANRLEQENLALKKQIQEQQQLLESKKTPIATPPVPAPSQKPQPRGNELLTYQIQKGDNFATISAKFYKTEAYADQLAKLNDLSGTLQIGQPVLVPRQPLETWKK</sequence>
<dbReference type="InterPro" id="IPR018392">
    <property type="entry name" value="LysM"/>
</dbReference>
<evidence type="ECO:0000256" key="2">
    <source>
        <dbReference type="SAM" id="Phobius"/>
    </source>
</evidence>
<evidence type="ECO:0000259" key="3">
    <source>
        <dbReference type="SMART" id="SM00257"/>
    </source>
</evidence>
<dbReference type="InterPro" id="IPR036779">
    <property type="entry name" value="LysM_dom_sf"/>
</dbReference>
<dbReference type="HOGENOM" id="CLU_1649418_0_0_9"/>
<dbReference type="AlphaFoldDB" id="A4J1Q3"/>
<feature type="region of interest" description="Disordered" evidence="1">
    <location>
        <begin position="78"/>
        <end position="101"/>
    </location>
</feature>
<dbReference type="Gene3D" id="3.10.350.10">
    <property type="entry name" value="LysM domain"/>
    <property type="match status" value="1"/>
</dbReference>
<dbReference type="SUPFAM" id="SSF54106">
    <property type="entry name" value="LysM domain"/>
    <property type="match status" value="1"/>
</dbReference>
<protein>
    <submittedName>
        <fullName evidence="4">Peptidoglycan-binding LysM</fullName>
    </submittedName>
</protein>
<organism evidence="4 5">
    <name type="scientific">Desulforamulus reducens (strain ATCC BAA-1160 / DSM 100696 / MI-1)</name>
    <name type="common">Desulfotomaculum reducens</name>
    <dbReference type="NCBI Taxonomy" id="349161"/>
    <lineage>
        <taxon>Bacteria</taxon>
        <taxon>Bacillati</taxon>
        <taxon>Bacillota</taxon>
        <taxon>Clostridia</taxon>
        <taxon>Eubacteriales</taxon>
        <taxon>Peptococcaceae</taxon>
        <taxon>Desulforamulus</taxon>
    </lineage>
</organism>